<evidence type="ECO:0000256" key="5">
    <source>
        <dbReference type="ARBA" id="ARBA00022692"/>
    </source>
</evidence>
<proteinExistence type="predicted"/>
<evidence type="ECO:0000256" key="2">
    <source>
        <dbReference type="ARBA" id="ARBA00022448"/>
    </source>
</evidence>
<feature type="transmembrane region" description="Helical" evidence="8">
    <location>
        <begin position="31"/>
        <end position="53"/>
    </location>
</feature>
<keyword evidence="5 8" id="KW-0812">Transmembrane</keyword>
<dbReference type="GO" id="GO:0015528">
    <property type="term" value="F:lactose:proton symporter activity"/>
    <property type="evidence" value="ECO:0007669"/>
    <property type="project" value="TreeGrafter"/>
</dbReference>
<feature type="transmembrane region" description="Helical" evidence="8">
    <location>
        <begin position="7"/>
        <end position="25"/>
    </location>
</feature>
<dbReference type="PANTHER" id="PTHR23522">
    <property type="entry name" value="BLL5896 PROTEIN"/>
    <property type="match status" value="1"/>
</dbReference>
<dbReference type="Gene3D" id="1.20.1250.20">
    <property type="entry name" value="MFS general substrate transporter like domains"/>
    <property type="match status" value="2"/>
</dbReference>
<dbReference type="AlphaFoldDB" id="F4LM31"/>
<evidence type="ECO:0000259" key="9">
    <source>
        <dbReference type="PROSITE" id="PS50850"/>
    </source>
</evidence>
<dbReference type="InterPro" id="IPR024989">
    <property type="entry name" value="MFS_assoc_dom"/>
</dbReference>
<dbReference type="InterPro" id="IPR036259">
    <property type="entry name" value="MFS_trans_sf"/>
</dbReference>
<dbReference type="KEGG" id="tbe:Trebr_1283"/>
<dbReference type="InterPro" id="IPR020846">
    <property type="entry name" value="MFS_dom"/>
</dbReference>
<organism evidence="10 11">
    <name type="scientific">Treponema brennaborense (strain DSM 12168 / CIP 105900 / DD5/3)</name>
    <dbReference type="NCBI Taxonomy" id="906968"/>
    <lineage>
        <taxon>Bacteria</taxon>
        <taxon>Pseudomonadati</taxon>
        <taxon>Spirochaetota</taxon>
        <taxon>Spirochaetia</taxon>
        <taxon>Spirochaetales</taxon>
        <taxon>Treponemataceae</taxon>
        <taxon>Treponema</taxon>
    </lineage>
</organism>
<keyword evidence="6 8" id="KW-1133">Transmembrane helix</keyword>
<sequence>MLMSVPIFFLFTIYGVVNAYLPLILRGMGYTVTQVGVLMGVFEVAGLVFPLLVGPAIEKKGNYGVPLLLLGGVMLLIPFPLVKIGGFWVSALCLAMYAIGYKGAVPLSDSLANALLGENRSEYGRVRVMGSIGFVIMTLVLQFFGNSQNGSDAEYILWMVIPALLFTVSLLIVPGLLTLNTASRAESVPETVRKPHLKDAFAAFPKRYWIGLALIFLGFFGLTPATRLFSLYASEFLHSNAAAALWALSAASEIPFMFFSGRFLKRYGSMTLIVFCTGTVVVRLLLYIVFPNMAGAVLGQMLNSITYGLYHPAAVLFATENAPKGKLMISMSMYSILAVGLANVLGNVIGGAVIDAFGYPALFVSFAAFPLAGVLFYSLMRKKLC</sequence>
<feature type="transmembrane region" description="Helical" evidence="8">
    <location>
        <begin position="331"/>
        <end position="354"/>
    </location>
</feature>
<dbReference type="STRING" id="906968.Trebr_1283"/>
<dbReference type="Proteomes" id="UP000006546">
    <property type="component" value="Chromosome"/>
</dbReference>
<name>F4LM31_TREBD</name>
<dbReference type="PANTHER" id="PTHR23522:SF10">
    <property type="entry name" value="3-PHENYLPROPIONIC ACID TRANSPORTER-RELATED"/>
    <property type="match status" value="1"/>
</dbReference>
<dbReference type="EMBL" id="CP002696">
    <property type="protein sequence ID" value="AEE16710.1"/>
    <property type="molecule type" value="Genomic_DNA"/>
</dbReference>
<evidence type="ECO:0000256" key="8">
    <source>
        <dbReference type="SAM" id="Phobius"/>
    </source>
</evidence>
<evidence type="ECO:0000256" key="4">
    <source>
        <dbReference type="ARBA" id="ARBA00022519"/>
    </source>
</evidence>
<evidence type="ECO:0000256" key="1">
    <source>
        <dbReference type="ARBA" id="ARBA00004429"/>
    </source>
</evidence>
<evidence type="ECO:0000313" key="10">
    <source>
        <dbReference type="EMBL" id="AEE16710.1"/>
    </source>
</evidence>
<keyword evidence="3" id="KW-1003">Cell membrane</keyword>
<accession>F4LM31</accession>
<feature type="transmembrane region" description="Helical" evidence="8">
    <location>
        <begin position="156"/>
        <end position="177"/>
    </location>
</feature>
<evidence type="ECO:0000256" key="3">
    <source>
        <dbReference type="ARBA" id="ARBA00022475"/>
    </source>
</evidence>
<dbReference type="GO" id="GO:0030395">
    <property type="term" value="F:lactose binding"/>
    <property type="evidence" value="ECO:0007669"/>
    <property type="project" value="TreeGrafter"/>
</dbReference>
<keyword evidence="7 8" id="KW-0472">Membrane</keyword>
<reference evidence="11" key="1">
    <citation type="submission" date="2011-04" db="EMBL/GenBank/DDBJ databases">
        <title>The complete genome of Treponema brennaborense DSM 12168.</title>
        <authorList>
            <person name="Lucas S."/>
            <person name="Han J."/>
            <person name="Lapidus A."/>
            <person name="Bruce D."/>
            <person name="Goodwin L."/>
            <person name="Pitluck S."/>
            <person name="Peters L."/>
            <person name="Kyrpides N."/>
            <person name="Mavromatis K."/>
            <person name="Ivanova N."/>
            <person name="Mikhailova N."/>
            <person name="Pagani I."/>
            <person name="Teshima H."/>
            <person name="Detter J.C."/>
            <person name="Tapia R."/>
            <person name="Han C."/>
            <person name="Land M."/>
            <person name="Hauser L."/>
            <person name="Markowitz V."/>
            <person name="Cheng J.-F."/>
            <person name="Hugenholtz P."/>
            <person name="Woyke T."/>
            <person name="Wu D."/>
            <person name="Gronow S."/>
            <person name="Wellnitz S."/>
            <person name="Brambilla E."/>
            <person name="Klenk H.-P."/>
            <person name="Eisen J.A."/>
        </authorList>
    </citation>
    <scope>NUCLEOTIDE SEQUENCE [LARGE SCALE GENOMIC DNA]</scope>
    <source>
        <strain evidence="11">DSM 12168 / CIP 105900 / DD5/3</strain>
    </source>
</reference>
<evidence type="ECO:0000256" key="6">
    <source>
        <dbReference type="ARBA" id="ARBA00022989"/>
    </source>
</evidence>
<keyword evidence="11" id="KW-1185">Reference proteome</keyword>
<dbReference type="PROSITE" id="PS50850">
    <property type="entry name" value="MFS"/>
    <property type="match status" value="1"/>
</dbReference>
<dbReference type="Pfam" id="PF12832">
    <property type="entry name" value="MFS_1_like"/>
    <property type="match status" value="1"/>
</dbReference>
<dbReference type="eggNOG" id="COG2814">
    <property type="taxonomic scope" value="Bacteria"/>
</dbReference>
<gene>
    <name evidence="10" type="ordered locus">Trebr_1283</name>
</gene>
<feature type="transmembrane region" description="Helical" evidence="8">
    <location>
        <begin position="271"/>
        <end position="290"/>
    </location>
</feature>
<dbReference type="OrthoDB" id="357677at2"/>
<dbReference type="GO" id="GO:0005886">
    <property type="term" value="C:plasma membrane"/>
    <property type="evidence" value="ECO:0007669"/>
    <property type="project" value="UniProtKB-SubCell"/>
</dbReference>
<feature type="domain" description="Major facilitator superfamily (MFS) profile" evidence="9">
    <location>
        <begin position="207"/>
        <end position="385"/>
    </location>
</feature>
<keyword evidence="4" id="KW-0997">Cell inner membrane</keyword>
<dbReference type="HOGENOM" id="CLU_013133_6_1_12"/>
<feature type="transmembrane region" description="Helical" evidence="8">
    <location>
        <begin position="126"/>
        <end position="144"/>
    </location>
</feature>
<protein>
    <submittedName>
        <fullName evidence="10">Major facilitator superfamily MFS_1</fullName>
    </submittedName>
</protein>
<feature type="transmembrane region" description="Helical" evidence="8">
    <location>
        <begin position="65"/>
        <end position="81"/>
    </location>
</feature>
<feature type="transmembrane region" description="Helical" evidence="8">
    <location>
        <begin position="241"/>
        <end position="259"/>
    </location>
</feature>
<dbReference type="SUPFAM" id="SSF103473">
    <property type="entry name" value="MFS general substrate transporter"/>
    <property type="match status" value="1"/>
</dbReference>
<feature type="transmembrane region" description="Helical" evidence="8">
    <location>
        <begin position="296"/>
        <end position="319"/>
    </location>
</feature>
<evidence type="ECO:0000313" key="11">
    <source>
        <dbReference type="Proteomes" id="UP000006546"/>
    </source>
</evidence>
<comment type="subcellular location">
    <subcellularLocation>
        <location evidence="1">Cell inner membrane</location>
        <topology evidence="1">Multi-pass membrane protein</topology>
    </subcellularLocation>
</comment>
<feature type="transmembrane region" description="Helical" evidence="8">
    <location>
        <begin position="360"/>
        <end position="380"/>
    </location>
</feature>
<keyword evidence="2" id="KW-0813">Transport</keyword>
<feature type="transmembrane region" description="Helical" evidence="8">
    <location>
        <begin position="208"/>
        <end position="229"/>
    </location>
</feature>
<evidence type="ECO:0000256" key="7">
    <source>
        <dbReference type="ARBA" id="ARBA00023136"/>
    </source>
</evidence>